<comment type="similarity">
    <text evidence="7">Belongs to the DNA polymerase HolA subunit family.</text>
</comment>
<dbReference type="Gene3D" id="3.40.50.300">
    <property type="entry name" value="P-loop containing nucleotide triphosphate hydrolases"/>
    <property type="match status" value="1"/>
</dbReference>
<comment type="caution">
    <text evidence="11">The sequence shown here is derived from an EMBL/GenBank/DDBJ whole genome shotgun (WGS) entry which is preliminary data.</text>
</comment>
<evidence type="ECO:0000259" key="9">
    <source>
        <dbReference type="Pfam" id="PF06144"/>
    </source>
</evidence>
<evidence type="ECO:0000256" key="3">
    <source>
        <dbReference type="ARBA" id="ARBA00022679"/>
    </source>
</evidence>
<dbReference type="Pfam" id="PF06144">
    <property type="entry name" value="DNA_pol3_delta"/>
    <property type="match status" value="1"/>
</dbReference>
<dbReference type="InterPro" id="IPR048466">
    <property type="entry name" value="DNA_pol3_delta-like_C"/>
</dbReference>
<dbReference type="Gene3D" id="1.20.272.10">
    <property type="match status" value="1"/>
</dbReference>
<dbReference type="GO" id="GO:0003887">
    <property type="term" value="F:DNA-directed DNA polymerase activity"/>
    <property type="evidence" value="ECO:0007669"/>
    <property type="project" value="UniProtKB-KW"/>
</dbReference>
<dbReference type="EC" id="2.7.7.7" evidence="1"/>
<evidence type="ECO:0000256" key="2">
    <source>
        <dbReference type="ARBA" id="ARBA00017703"/>
    </source>
</evidence>
<dbReference type="AlphaFoldDB" id="A0A1U7M7X2"/>
<dbReference type="InterPro" id="IPR008921">
    <property type="entry name" value="DNA_pol3_clamp-load_cplx_C"/>
</dbReference>
<dbReference type="RefSeq" id="WP_075725032.1">
    <property type="nucleotide sequence ID" value="NZ_LTDM01000008.1"/>
</dbReference>
<evidence type="ECO:0000256" key="1">
    <source>
        <dbReference type="ARBA" id="ARBA00012417"/>
    </source>
</evidence>
<keyword evidence="4" id="KW-0548">Nucleotidyltransferase</keyword>
<feature type="domain" description="DNA polymerase III delta N-terminal" evidence="9">
    <location>
        <begin position="19"/>
        <end position="140"/>
    </location>
</feature>
<accession>A0A1U7M7X2</accession>
<dbReference type="PANTHER" id="PTHR34388:SF1">
    <property type="entry name" value="DNA POLYMERASE III SUBUNIT DELTA"/>
    <property type="match status" value="1"/>
</dbReference>
<evidence type="ECO:0000256" key="4">
    <source>
        <dbReference type="ARBA" id="ARBA00022695"/>
    </source>
</evidence>
<comment type="catalytic activity">
    <reaction evidence="8">
        <text>DNA(n) + a 2'-deoxyribonucleoside 5'-triphosphate = DNA(n+1) + diphosphate</text>
        <dbReference type="Rhea" id="RHEA:22508"/>
        <dbReference type="Rhea" id="RHEA-COMP:17339"/>
        <dbReference type="Rhea" id="RHEA-COMP:17340"/>
        <dbReference type="ChEBI" id="CHEBI:33019"/>
        <dbReference type="ChEBI" id="CHEBI:61560"/>
        <dbReference type="ChEBI" id="CHEBI:173112"/>
        <dbReference type="EC" id="2.7.7.7"/>
    </reaction>
</comment>
<sequence length="346" mass="40970">MIYKDFFSKLKKDEIENYYLFTGEEEYMMKLALEELKNKYISNDFETLNYNVIDGKNANLDTLINASETLPFMSSKKIVILKDISNFLEELDDKAKEQLYKYIVNLGDFLVLIFMDGSYSLKKNTKFYKLIKKNDRQVEFTKLIGQDMNKWINTLAKKNIKKISQLNIKYFIDQTSYNSRNVDLNLYDLENEFLKIVDYAKEEEITKADIDNVLIKTIDTNIFEFLEAFSSKSTERSLMLFNQMYISGEPIQRMFFMMIRQIRLILGYVIYKTKGYDNKSIQEKLSIKPYEFGKIRNQASGFKLEELENIMQRLLEIDKAMKTSMTDDKLLIETFFVEIGNGMYNK</sequence>
<dbReference type="SUPFAM" id="SSF52540">
    <property type="entry name" value="P-loop containing nucleoside triphosphate hydrolases"/>
    <property type="match status" value="1"/>
</dbReference>
<protein>
    <recommendedName>
        <fullName evidence="2">DNA polymerase III subunit delta</fullName>
        <ecNumber evidence="1">2.7.7.7</ecNumber>
    </recommendedName>
</protein>
<dbReference type="OrthoDB" id="9775929at2"/>
<feature type="domain" description="DNA polymerase III delta subunit-like C-terminal" evidence="10">
    <location>
        <begin position="220"/>
        <end position="338"/>
    </location>
</feature>
<name>A0A1U7M7X2_TISCR</name>
<keyword evidence="5" id="KW-0235">DNA replication</keyword>
<evidence type="ECO:0000256" key="8">
    <source>
        <dbReference type="ARBA" id="ARBA00049244"/>
    </source>
</evidence>
<dbReference type="PANTHER" id="PTHR34388">
    <property type="entry name" value="DNA POLYMERASE III SUBUNIT DELTA"/>
    <property type="match status" value="1"/>
</dbReference>
<proteinExistence type="inferred from homology"/>
<dbReference type="Proteomes" id="UP000186112">
    <property type="component" value="Unassembled WGS sequence"/>
</dbReference>
<reference evidence="11 12" key="1">
    <citation type="submission" date="2016-02" db="EMBL/GenBank/DDBJ databases">
        <title>Genome sequence of Tissierella creatinophila DSM 6911.</title>
        <authorList>
            <person name="Poehlein A."/>
            <person name="Daniel R."/>
        </authorList>
    </citation>
    <scope>NUCLEOTIDE SEQUENCE [LARGE SCALE GENOMIC DNA]</scope>
    <source>
        <strain evidence="11 12">DSM 6911</strain>
    </source>
</reference>
<dbReference type="InterPro" id="IPR027417">
    <property type="entry name" value="P-loop_NTPase"/>
</dbReference>
<dbReference type="InterPro" id="IPR005790">
    <property type="entry name" value="DNA_polIII_delta"/>
</dbReference>
<dbReference type="GO" id="GO:0006261">
    <property type="term" value="P:DNA-templated DNA replication"/>
    <property type="evidence" value="ECO:0007669"/>
    <property type="project" value="TreeGrafter"/>
</dbReference>
<keyword evidence="6" id="KW-0239">DNA-directed DNA polymerase</keyword>
<dbReference type="Gene3D" id="1.10.8.60">
    <property type="match status" value="1"/>
</dbReference>
<evidence type="ECO:0000259" key="10">
    <source>
        <dbReference type="Pfam" id="PF21694"/>
    </source>
</evidence>
<dbReference type="InterPro" id="IPR010372">
    <property type="entry name" value="DNA_pol3_delta_N"/>
</dbReference>
<evidence type="ECO:0000313" key="11">
    <source>
        <dbReference type="EMBL" id="OLS03397.1"/>
    </source>
</evidence>
<dbReference type="NCBIfam" id="TIGR01128">
    <property type="entry name" value="holA"/>
    <property type="match status" value="1"/>
</dbReference>
<evidence type="ECO:0000256" key="5">
    <source>
        <dbReference type="ARBA" id="ARBA00022705"/>
    </source>
</evidence>
<dbReference type="EMBL" id="LTDM01000008">
    <property type="protein sequence ID" value="OLS03397.1"/>
    <property type="molecule type" value="Genomic_DNA"/>
</dbReference>
<organism evidence="11 12">
    <name type="scientific">Tissierella creatinophila DSM 6911</name>
    <dbReference type="NCBI Taxonomy" id="1123403"/>
    <lineage>
        <taxon>Bacteria</taxon>
        <taxon>Bacillati</taxon>
        <taxon>Bacillota</taxon>
        <taxon>Tissierellia</taxon>
        <taxon>Tissierellales</taxon>
        <taxon>Tissierellaceae</taxon>
        <taxon>Tissierella</taxon>
    </lineage>
</organism>
<evidence type="ECO:0000256" key="6">
    <source>
        <dbReference type="ARBA" id="ARBA00022932"/>
    </source>
</evidence>
<gene>
    <name evidence="11" type="ORF">TICRE_06270</name>
</gene>
<dbReference type="Pfam" id="PF21694">
    <property type="entry name" value="DNA_pol3_delta_C"/>
    <property type="match status" value="1"/>
</dbReference>
<evidence type="ECO:0000313" key="12">
    <source>
        <dbReference type="Proteomes" id="UP000186112"/>
    </source>
</evidence>
<evidence type="ECO:0000256" key="7">
    <source>
        <dbReference type="ARBA" id="ARBA00034754"/>
    </source>
</evidence>
<keyword evidence="12" id="KW-1185">Reference proteome</keyword>
<dbReference type="SUPFAM" id="SSF48019">
    <property type="entry name" value="post-AAA+ oligomerization domain-like"/>
    <property type="match status" value="1"/>
</dbReference>
<dbReference type="GO" id="GO:0009360">
    <property type="term" value="C:DNA polymerase III complex"/>
    <property type="evidence" value="ECO:0007669"/>
    <property type="project" value="InterPro"/>
</dbReference>
<keyword evidence="3" id="KW-0808">Transferase</keyword>
<dbReference type="GO" id="GO:0003677">
    <property type="term" value="F:DNA binding"/>
    <property type="evidence" value="ECO:0007669"/>
    <property type="project" value="InterPro"/>
</dbReference>